<evidence type="ECO:0000313" key="3">
    <source>
        <dbReference type="EMBL" id="MFD2909777.1"/>
    </source>
</evidence>
<keyword evidence="2" id="KW-0808">Transferase</keyword>
<evidence type="ECO:0000256" key="1">
    <source>
        <dbReference type="ARBA" id="ARBA00022676"/>
    </source>
</evidence>
<reference evidence="4" key="1">
    <citation type="journal article" date="2019" name="Int. J. Syst. Evol. Microbiol.">
        <title>The Global Catalogue of Microorganisms (GCM) 10K type strain sequencing project: providing services to taxonomists for standard genome sequencing and annotation.</title>
        <authorList>
            <consortium name="The Broad Institute Genomics Platform"/>
            <consortium name="The Broad Institute Genome Sequencing Center for Infectious Disease"/>
            <person name="Wu L."/>
            <person name="Ma J."/>
        </authorList>
    </citation>
    <scope>NUCLEOTIDE SEQUENCE [LARGE SCALE GENOMIC DNA]</scope>
    <source>
        <strain evidence="4">KCTC 52644</strain>
    </source>
</reference>
<sequence>MLTFLKLGHKGNLGNQLFQIASTMGLAKQYGHDFIFPKWHYSKYFDFNFNDNLSHDDWMILNEEKFNFYEWNISKENFSINGWLQTELYFKNIDIKSVFKFNEQFEKQVLFKREELYSKPTILISVRRGDFVNSEGYFQLSYKYYFTALINHFPDFNNYNIIFTSDDINYCKYHFSFLENVFFLEGLNAVEQLAIATKFDHYIISNSTFSWWLARLGENEKTKVICPVKNFKGSYASKYDEKDYFPKRWIRHNEKEFKIPLKYYKLFFKGELFKYNHTLINFFKNKVRKTKKKIKKIIQNI</sequence>
<dbReference type="PANTHER" id="PTHR11927:SF9">
    <property type="entry name" value="L-FUCOSYLTRANSFERASE"/>
    <property type="match status" value="1"/>
</dbReference>
<keyword evidence="1" id="KW-0328">Glycosyltransferase</keyword>
<dbReference type="Pfam" id="PF01531">
    <property type="entry name" value="Glyco_transf_11"/>
    <property type="match status" value="1"/>
</dbReference>
<comment type="caution">
    <text evidence="3">The sequence shown here is derived from an EMBL/GenBank/DDBJ whole genome shotgun (WGS) entry which is preliminary data.</text>
</comment>
<protein>
    <submittedName>
        <fullName evidence="3">Alpha-1,2-fucosyltransferase</fullName>
    </submittedName>
</protein>
<evidence type="ECO:0000313" key="4">
    <source>
        <dbReference type="Proteomes" id="UP001597549"/>
    </source>
</evidence>
<dbReference type="PANTHER" id="PTHR11927">
    <property type="entry name" value="GALACTOSIDE 2-L-FUCOSYLTRANSFERASE"/>
    <property type="match status" value="1"/>
</dbReference>
<gene>
    <name evidence="3" type="ORF">ACFSX9_13650</name>
</gene>
<dbReference type="RefSeq" id="WP_379808614.1">
    <property type="nucleotide sequence ID" value="NZ_JBHUOL010000021.1"/>
</dbReference>
<dbReference type="EMBL" id="JBHUOL010000021">
    <property type="protein sequence ID" value="MFD2909777.1"/>
    <property type="molecule type" value="Genomic_DNA"/>
</dbReference>
<keyword evidence="4" id="KW-1185">Reference proteome</keyword>
<name>A0ABW5ZAW0_9FLAO</name>
<dbReference type="CDD" id="cd11301">
    <property type="entry name" value="Fut1_Fut2_like"/>
    <property type="match status" value="1"/>
</dbReference>
<dbReference type="Proteomes" id="UP001597549">
    <property type="component" value="Unassembled WGS sequence"/>
</dbReference>
<accession>A0ABW5ZAW0</accession>
<organism evidence="3 4">
    <name type="scientific">Flavobacterium ardleyense</name>
    <dbReference type="NCBI Taxonomy" id="2038737"/>
    <lineage>
        <taxon>Bacteria</taxon>
        <taxon>Pseudomonadati</taxon>
        <taxon>Bacteroidota</taxon>
        <taxon>Flavobacteriia</taxon>
        <taxon>Flavobacteriales</taxon>
        <taxon>Flavobacteriaceae</taxon>
        <taxon>Flavobacterium</taxon>
    </lineage>
</organism>
<dbReference type="InterPro" id="IPR002516">
    <property type="entry name" value="Glyco_trans_11"/>
</dbReference>
<evidence type="ECO:0000256" key="2">
    <source>
        <dbReference type="ARBA" id="ARBA00022679"/>
    </source>
</evidence>
<proteinExistence type="predicted"/>